<sequence length="78" mass="8145">MAKADGKTAVLADGLRYKSKVSGSPFAVAASFGGATMSCFLCGKHRTRSLMTTRKLLGQSQVVCSPSCKAMDEAEAAR</sequence>
<dbReference type="OrthoDB" id="8854181at2"/>
<keyword evidence="1" id="KW-0472">Membrane</keyword>
<evidence type="ECO:0000313" key="2">
    <source>
        <dbReference type="EMBL" id="APW38103.1"/>
    </source>
</evidence>
<keyword evidence="1" id="KW-1133">Transmembrane helix</keyword>
<feature type="transmembrane region" description="Helical" evidence="1">
    <location>
        <begin position="26"/>
        <end position="43"/>
    </location>
</feature>
<name>A0A1P8JWI1_9BURK</name>
<accession>A0A1P8JWI1</accession>
<evidence type="ECO:0000313" key="3">
    <source>
        <dbReference type="Proteomes" id="UP000186609"/>
    </source>
</evidence>
<dbReference type="Proteomes" id="UP000186609">
    <property type="component" value="Chromosome"/>
</dbReference>
<dbReference type="RefSeq" id="WP_076199982.1">
    <property type="nucleotide sequence ID" value="NZ_CP019236.1"/>
</dbReference>
<dbReference type="KEGG" id="rhy:RD110_13600"/>
<keyword evidence="3" id="KW-1185">Reference proteome</keyword>
<evidence type="ECO:0000256" key="1">
    <source>
        <dbReference type="SAM" id="Phobius"/>
    </source>
</evidence>
<protein>
    <submittedName>
        <fullName evidence="2">Uncharacterized protein</fullName>
    </submittedName>
</protein>
<proteinExistence type="predicted"/>
<keyword evidence="1" id="KW-0812">Transmembrane</keyword>
<dbReference type="EMBL" id="CP019236">
    <property type="protein sequence ID" value="APW38103.1"/>
    <property type="molecule type" value="Genomic_DNA"/>
</dbReference>
<gene>
    <name evidence="2" type="ORF">RD110_13600</name>
</gene>
<organism evidence="2 3">
    <name type="scientific">Rhodoferax koreensis</name>
    <dbReference type="NCBI Taxonomy" id="1842727"/>
    <lineage>
        <taxon>Bacteria</taxon>
        <taxon>Pseudomonadati</taxon>
        <taxon>Pseudomonadota</taxon>
        <taxon>Betaproteobacteria</taxon>
        <taxon>Burkholderiales</taxon>
        <taxon>Comamonadaceae</taxon>
        <taxon>Rhodoferax</taxon>
    </lineage>
</organism>
<reference evidence="2 3" key="1">
    <citation type="submission" date="2017-01" db="EMBL/GenBank/DDBJ databases">
        <authorList>
            <person name="Mah S.A."/>
            <person name="Swanson W.J."/>
            <person name="Moy G.W."/>
            <person name="Vacquier V.D."/>
        </authorList>
    </citation>
    <scope>NUCLEOTIDE SEQUENCE [LARGE SCALE GENOMIC DNA]</scope>
    <source>
        <strain evidence="2 3">DCY110</strain>
    </source>
</reference>
<dbReference type="AlphaFoldDB" id="A0A1P8JWI1"/>